<keyword evidence="2" id="KW-0805">Transcription regulation</keyword>
<gene>
    <name evidence="6" type="ORF">VitviT2T_014033</name>
</gene>
<dbReference type="PROSITE" id="PS51294">
    <property type="entry name" value="HTH_MYB"/>
    <property type="match status" value="1"/>
</dbReference>
<keyword evidence="7" id="KW-1185">Reference proteome</keyword>
<dbReference type="NCBIfam" id="TIGR01557">
    <property type="entry name" value="myb_SHAQKYF"/>
    <property type="match status" value="1"/>
</dbReference>
<dbReference type="PANTHER" id="PTHR31499:SF79">
    <property type="entry name" value="HTH MYB-TYPE DOMAIN-CONTAINING PROTEIN"/>
    <property type="match status" value="1"/>
</dbReference>
<evidence type="ECO:0000259" key="5">
    <source>
        <dbReference type="PROSITE" id="PS51294"/>
    </source>
</evidence>
<feature type="domain" description="HTH myb-type" evidence="5">
    <location>
        <begin position="255"/>
        <end position="312"/>
    </location>
</feature>
<evidence type="ECO:0000313" key="6">
    <source>
        <dbReference type="EMBL" id="WJZ95249.1"/>
    </source>
</evidence>
<dbReference type="EMBL" id="CP126656">
    <property type="protein sequence ID" value="WJZ95249.1"/>
    <property type="molecule type" value="Genomic_DNA"/>
</dbReference>
<dbReference type="SUPFAM" id="SSF46689">
    <property type="entry name" value="Homeodomain-like"/>
    <property type="match status" value="1"/>
</dbReference>
<comment type="subcellular location">
    <subcellularLocation>
        <location evidence="1">Nucleus</location>
    </subcellularLocation>
</comment>
<protein>
    <recommendedName>
        <fullName evidence="5">HTH myb-type domain-containing protein</fullName>
    </recommendedName>
</protein>
<dbReference type="InterPro" id="IPR046955">
    <property type="entry name" value="PHR1-like"/>
</dbReference>
<dbReference type="Pfam" id="PF00249">
    <property type="entry name" value="Myb_DNA-binding"/>
    <property type="match status" value="1"/>
</dbReference>
<dbReference type="Gene3D" id="1.10.10.60">
    <property type="entry name" value="Homeodomain-like"/>
    <property type="match status" value="1"/>
</dbReference>
<accession>A0ABY9CJI5</accession>
<dbReference type="InterPro" id="IPR001005">
    <property type="entry name" value="SANT/Myb"/>
</dbReference>
<reference evidence="6 7" key="1">
    <citation type="journal article" date="2023" name="Hortic Res">
        <title>The complete reference genome for grapevine (Vitis vinifera L.) genetics and breeding.</title>
        <authorList>
            <person name="Shi X."/>
            <person name="Cao S."/>
            <person name="Wang X."/>
            <person name="Huang S."/>
            <person name="Wang Y."/>
            <person name="Liu Z."/>
            <person name="Liu W."/>
            <person name="Leng X."/>
            <person name="Peng Y."/>
            <person name="Wang N."/>
            <person name="Wang Y."/>
            <person name="Ma Z."/>
            <person name="Xu X."/>
            <person name="Zhang F."/>
            <person name="Xue H."/>
            <person name="Zhong H."/>
            <person name="Wang Y."/>
            <person name="Zhang K."/>
            <person name="Velt A."/>
            <person name="Avia K."/>
            <person name="Holtgrawe D."/>
            <person name="Grimplet J."/>
            <person name="Matus J.T."/>
            <person name="Ware D."/>
            <person name="Wu X."/>
            <person name="Wang H."/>
            <person name="Liu C."/>
            <person name="Fang Y."/>
            <person name="Rustenholz C."/>
            <person name="Cheng Z."/>
            <person name="Xiao H."/>
            <person name="Zhou Y."/>
        </authorList>
    </citation>
    <scope>NUCLEOTIDE SEQUENCE [LARGE SCALE GENOMIC DNA]</scope>
    <source>
        <strain evidence="7">cv. Pinot noir / PN40024</strain>
        <tissue evidence="6">Leaf</tissue>
    </source>
</reference>
<evidence type="ECO:0000256" key="4">
    <source>
        <dbReference type="ARBA" id="ARBA00023242"/>
    </source>
</evidence>
<evidence type="ECO:0000256" key="1">
    <source>
        <dbReference type="ARBA" id="ARBA00004123"/>
    </source>
</evidence>
<dbReference type="InterPro" id="IPR009057">
    <property type="entry name" value="Homeodomain-like_sf"/>
</dbReference>
<evidence type="ECO:0000256" key="3">
    <source>
        <dbReference type="ARBA" id="ARBA00023163"/>
    </source>
</evidence>
<proteinExistence type="predicted"/>
<keyword evidence="3" id="KW-0804">Transcription</keyword>
<evidence type="ECO:0000313" key="7">
    <source>
        <dbReference type="Proteomes" id="UP001227230"/>
    </source>
</evidence>
<evidence type="ECO:0000256" key="2">
    <source>
        <dbReference type="ARBA" id="ARBA00023015"/>
    </source>
</evidence>
<sequence length="314" mass="34671">MNLHTIMSLNQMDNLKKVMQTHYSVPSRVPNFLGAESVGEYSLYGKESPAGIPPCIQREQVLNSLAQLSLFKHHILNTSPVSHKPFPMGSYVMNPHAMSTQSSMFPAALYSPSSTSFETHQHLGNPHFLPQYPPCVSPANSSESPLLLGDDVADKYDKENSGDLMKDFFGIPEESSDQSLQGLDAEKDSLTLMDLLDLRYLSEELDIPVSKKGENPSVDEICQAPNVSSIPPQSHPHALVPPMDNQVPEAAAAQKQRIRWTPELHELFLDAVSKLGGPDKATPKGILRLMNVEGLNICHVKSHLQVIFILKNMD</sequence>
<name>A0ABY9CJI5_VITVI</name>
<keyword evidence="4" id="KW-0539">Nucleus</keyword>
<dbReference type="InterPro" id="IPR006447">
    <property type="entry name" value="Myb_dom_plants"/>
</dbReference>
<dbReference type="PANTHER" id="PTHR31499">
    <property type="entry name" value="MYB FAMILY TRANSCRIPTION FACTOR PHL11"/>
    <property type="match status" value="1"/>
</dbReference>
<dbReference type="Proteomes" id="UP001227230">
    <property type="component" value="Chromosome 9"/>
</dbReference>
<dbReference type="InterPro" id="IPR017930">
    <property type="entry name" value="Myb_dom"/>
</dbReference>
<organism evidence="6 7">
    <name type="scientific">Vitis vinifera</name>
    <name type="common">Grape</name>
    <dbReference type="NCBI Taxonomy" id="29760"/>
    <lineage>
        <taxon>Eukaryota</taxon>
        <taxon>Viridiplantae</taxon>
        <taxon>Streptophyta</taxon>
        <taxon>Embryophyta</taxon>
        <taxon>Tracheophyta</taxon>
        <taxon>Spermatophyta</taxon>
        <taxon>Magnoliopsida</taxon>
        <taxon>eudicotyledons</taxon>
        <taxon>Gunneridae</taxon>
        <taxon>Pentapetalae</taxon>
        <taxon>rosids</taxon>
        <taxon>Vitales</taxon>
        <taxon>Vitaceae</taxon>
        <taxon>Viteae</taxon>
        <taxon>Vitis</taxon>
    </lineage>
</organism>